<evidence type="ECO:0000256" key="5">
    <source>
        <dbReference type="ARBA" id="ARBA00023002"/>
    </source>
</evidence>
<keyword evidence="2" id="KW-0575">Peroxidase</keyword>
<dbReference type="SUPFAM" id="SSF47571">
    <property type="entry name" value="Cloroperoxidase"/>
    <property type="match status" value="1"/>
</dbReference>
<protein>
    <submittedName>
        <fullName evidence="9">Aromatic peroxygenase</fullName>
    </submittedName>
</protein>
<dbReference type="GO" id="GO:0046872">
    <property type="term" value="F:metal ion binding"/>
    <property type="evidence" value="ECO:0007669"/>
    <property type="project" value="UniProtKB-KW"/>
</dbReference>
<organism evidence="9 10">
    <name type="scientific">Lachnellula suecica</name>
    <dbReference type="NCBI Taxonomy" id="602035"/>
    <lineage>
        <taxon>Eukaryota</taxon>
        <taxon>Fungi</taxon>
        <taxon>Dikarya</taxon>
        <taxon>Ascomycota</taxon>
        <taxon>Pezizomycotina</taxon>
        <taxon>Leotiomycetes</taxon>
        <taxon>Helotiales</taxon>
        <taxon>Lachnaceae</taxon>
        <taxon>Lachnellula</taxon>
    </lineage>
</organism>
<sequence>MRYSTAIVGAIAFYASEVVAFPAAAIQHAANAERDAAASRIIEGAVAKFNRKRQASNPGFNAAAQYVSTSGEYEFVAPDIAGGDNRGPCPGLNAMANHGYIPHNGVATIEEFIEGTYTVFGMGKDLGGFLGLYGALIDGNGAEWSIGGPTSAIGATLGLLGVPQGISGSHNKYESDVSPTRGDLYEYGNDYTVQVSQFQQMFDLQSDAATANYDLSVLTPFRAARFQQSMENNPYFFNGPFSGVAVQPAAYTFIYRFMGNKSAEYPEGILNQDVLKSFFSITGDSGDFTYTEGYERIPENWYKRAIGDEYTIPFFLTDLIAAAEEYPQFLDIGGNTGTVNTFTGVELTNLTGGVFDGATLLEGNNLECFVFQTIQNLLPDLVRSLITDVAGAQSALDNELGTIIDMSTCPQLASYDVSQFAQFPGSTGVAS</sequence>
<gene>
    <name evidence="9" type="primary">APO1_3</name>
    <name evidence="9" type="ORF">LSUE1_G001379</name>
</gene>
<dbReference type="PANTHER" id="PTHR33577:SF1">
    <property type="entry name" value="HEME HALOPEROXIDASE FAMILY PROFILE DOMAIN-CONTAINING PROTEIN"/>
    <property type="match status" value="1"/>
</dbReference>
<name>A0A8T9CIS8_9HELO</name>
<evidence type="ECO:0000313" key="10">
    <source>
        <dbReference type="Proteomes" id="UP000469558"/>
    </source>
</evidence>
<keyword evidence="4" id="KW-0479">Metal-binding</keyword>
<evidence type="ECO:0000256" key="6">
    <source>
        <dbReference type="ARBA" id="ARBA00023004"/>
    </source>
</evidence>
<keyword evidence="6" id="KW-0408">Iron</keyword>
<dbReference type="Pfam" id="PF01328">
    <property type="entry name" value="Peroxidase_2"/>
    <property type="match status" value="1"/>
</dbReference>
<evidence type="ECO:0000259" key="8">
    <source>
        <dbReference type="PROSITE" id="PS51405"/>
    </source>
</evidence>
<dbReference type="AlphaFoldDB" id="A0A8T9CIS8"/>
<dbReference type="InterPro" id="IPR000028">
    <property type="entry name" value="Chloroperoxidase"/>
</dbReference>
<evidence type="ECO:0000256" key="1">
    <source>
        <dbReference type="ARBA" id="ARBA00001970"/>
    </source>
</evidence>
<accession>A0A8T9CIS8</accession>
<comment type="caution">
    <text evidence="9">The sequence shown here is derived from an EMBL/GenBank/DDBJ whole genome shotgun (WGS) entry which is preliminary data.</text>
</comment>
<dbReference type="Proteomes" id="UP000469558">
    <property type="component" value="Unassembled WGS sequence"/>
</dbReference>
<dbReference type="Gene3D" id="1.10.489.10">
    <property type="entry name" value="Chloroperoxidase-like"/>
    <property type="match status" value="1"/>
</dbReference>
<reference evidence="9 10" key="1">
    <citation type="submission" date="2018-05" db="EMBL/GenBank/DDBJ databases">
        <title>Genome sequencing and assembly of the regulated plant pathogen Lachnellula willkommii and related sister species for the development of diagnostic species identification markers.</title>
        <authorList>
            <person name="Giroux E."/>
            <person name="Bilodeau G."/>
        </authorList>
    </citation>
    <scope>NUCLEOTIDE SEQUENCE [LARGE SCALE GENOMIC DNA]</scope>
    <source>
        <strain evidence="9 10">CBS 268.59</strain>
    </source>
</reference>
<evidence type="ECO:0000256" key="2">
    <source>
        <dbReference type="ARBA" id="ARBA00022559"/>
    </source>
</evidence>
<keyword evidence="5" id="KW-0560">Oxidoreductase</keyword>
<comment type="similarity">
    <text evidence="7">Belongs to the chloroperoxidase family.</text>
</comment>
<dbReference type="EMBL" id="QGMK01000030">
    <property type="protein sequence ID" value="TVY85106.1"/>
    <property type="molecule type" value="Genomic_DNA"/>
</dbReference>
<dbReference type="PROSITE" id="PS51405">
    <property type="entry name" value="HEME_HALOPEROXIDASE"/>
    <property type="match status" value="1"/>
</dbReference>
<evidence type="ECO:0000256" key="4">
    <source>
        <dbReference type="ARBA" id="ARBA00022723"/>
    </source>
</evidence>
<keyword evidence="10" id="KW-1185">Reference proteome</keyword>
<feature type="domain" description="Heme haloperoxidase family profile" evidence="8">
    <location>
        <begin position="71"/>
        <end position="321"/>
    </location>
</feature>
<keyword evidence="3" id="KW-0349">Heme</keyword>
<evidence type="ECO:0000256" key="7">
    <source>
        <dbReference type="ARBA" id="ARBA00025795"/>
    </source>
</evidence>
<evidence type="ECO:0000256" key="3">
    <source>
        <dbReference type="ARBA" id="ARBA00022617"/>
    </source>
</evidence>
<dbReference type="GO" id="GO:0004601">
    <property type="term" value="F:peroxidase activity"/>
    <property type="evidence" value="ECO:0007669"/>
    <property type="project" value="UniProtKB-KW"/>
</dbReference>
<dbReference type="PANTHER" id="PTHR33577">
    <property type="entry name" value="STERIGMATOCYSTIN BIOSYNTHESIS PEROXIDASE STCC-RELATED"/>
    <property type="match status" value="1"/>
</dbReference>
<dbReference type="InterPro" id="IPR036851">
    <property type="entry name" value="Chloroperoxidase-like_sf"/>
</dbReference>
<dbReference type="OrthoDB" id="407298at2759"/>
<comment type="cofactor">
    <cofactor evidence="1">
        <name>heme b</name>
        <dbReference type="ChEBI" id="CHEBI:60344"/>
    </cofactor>
</comment>
<evidence type="ECO:0000313" key="9">
    <source>
        <dbReference type="EMBL" id="TVY85106.1"/>
    </source>
</evidence>
<proteinExistence type="inferred from homology"/>